<accession>A0A5B8J3N9</accession>
<evidence type="ECO:0000313" key="2">
    <source>
        <dbReference type="Proteomes" id="UP000318483"/>
    </source>
</evidence>
<dbReference type="RefSeq" id="WP_146367105.1">
    <property type="nucleotide sequence ID" value="NZ_CP042265.1"/>
</dbReference>
<protein>
    <submittedName>
        <fullName evidence="1">RidA family protein</fullName>
    </submittedName>
</protein>
<dbReference type="PANTHER" id="PTHR43857:SF1">
    <property type="entry name" value="YJGH FAMILY PROTEIN"/>
    <property type="match status" value="1"/>
</dbReference>
<dbReference type="AlphaFoldDB" id="A0A5B8J3N9"/>
<name>A0A5B8J3N9_9RHOB</name>
<dbReference type="KEGG" id="lit:FPZ52_18740"/>
<dbReference type="OrthoDB" id="9799840at2"/>
<geneLocation type="plasmid" evidence="1 2">
    <name>unnamed4</name>
</geneLocation>
<proteinExistence type="predicted"/>
<dbReference type="InterPro" id="IPR006175">
    <property type="entry name" value="YjgF/YER057c/UK114"/>
</dbReference>
<dbReference type="Pfam" id="PF01042">
    <property type="entry name" value="Ribonuc_L-PSP"/>
    <property type="match status" value="1"/>
</dbReference>
<dbReference type="Proteomes" id="UP000318483">
    <property type="component" value="Plasmid unnamed4"/>
</dbReference>
<keyword evidence="2" id="KW-1185">Reference proteome</keyword>
<keyword evidence="1" id="KW-0614">Plasmid</keyword>
<dbReference type="PANTHER" id="PTHR43857">
    <property type="entry name" value="BLR7761 PROTEIN"/>
    <property type="match status" value="1"/>
</dbReference>
<evidence type="ECO:0000313" key="1">
    <source>
        <dbReference type="EMBL" id="QDY71691.1"/>
    </source>
</evidence>
<reference evidence="1 2" key="1">
    <citation type="submission" date="2019-07" db="EMBL/GenBank/DDBJ databases">
        <title>Litoreibacter alkalisoli sp. nov., isolated from saline-alkaline soil.</title>
        <authorList>
            <person name="Wang S."/>
            <person name="Xu L."/>
            <person name="Xing Y.-T."/>
            <person name="Sun J.-Q."/>
        </authorList>
    </citation>
    <scope>NUCLEOTIDE SEQUENCE [LARGE SCALE GENOMIC DNA]</scope>
    <source>
        <strain evidence="1 2">LN3S51</strain>
        <plasmid evidence="1 2">unnamed4</plasmid>
    </source>
</reference>
<dbReference type="EMBL" id="CP042265">
    <property type="protein sequence ID" value="QDY71691.1"/>
    <property type="molecule type" value="Genomic_DNA"/>
</dbReference>
<sequence length="130" mass="14008">MKIRKLNPWTYPEGMDQGLMISDFNRLVFVSGQCAVGPDGASLHPANMAAQVQAALDNVETVLIEAGLSLANIVRMNTYVTDMDAFLEQAAEPMGQRLARYDVSPPGILAGITELGRKDLLVEIEAFAAA</sequence>
<dbReference type="InterPro" id="IPR035959">
    <property type="entry name" value="RutC-like_sf"/>
</dbReference>
<dbReference type="Gene3D" id="3.30.1330.40">
    <property type="entry name" value="RutC-like"/>
    <property type="match status" value="1"/>
</dbReference>
<dbReference type="CDD" id="cd00448">
    <property type="entry name" value="YjgF_YER057c_UK114_family"/>
    <property type="match status" value="1"/>
</dbReference>
<dbReference type="SUPFAM" id="SSF55298">
    <property type="entry name" value="YjgF-like"/>
    <property type="match status" value="1"/>
</dbReference>
<gene>
    <name evidence="1" type="ORF">FPZ52_18740</name>
</gene>
<organism evidence="1 2">
    <name type="scientific">Qingshengfaniella alkalisoli</name>
    <dbReference type="NCBI Taxonomy" id="2599296"/>
    <lineage>
        <taxon>Bacteria</taxon>
        <taxon>Pseudomonadati</taxon>
        <taxon>Pseudomonadota</taxon>
        <taxon>Alphaproteobacteria</taxon>
        <taxon>Rhodobacterales</taxon>
        <taxon>Paracoccaceae</taxon>
        <taxon>Qingshengfaniella</taxon>
    </lineage>
</organism>